<dbReference type="Proteomes" id="UP000291338">
    <property type="component" value="Unassembled WGS sequence"/>
</dbReference>
<dbReference type="InterPro" id="IPR047656">
    <property type="entry name" value="IS481-like_transpos"/>
</dbReference>
<evidence type="ECO:0000259" key="1">
    <source>
        <dbReference type="PROSITE" id="PS50994"/>
    </source>
</evidence>
<dbReference type="PANTHER" id="PTHR35004:SF7">
    <property type="entry name" value="INTEGRASE PROTEIN"/>
    <property type="match status" value="1"/>
</dbReference>
<sequence>MNDEIQQRLKWIKLYQETNNAGLVCLRCGISRPTLRKWWSRYQEQGLDGLKSLSKKPHSSPNQKMSPELEAKILVLRKSRNLGARRIQSELLRNEQIKLGLATIHKVLKKHQVDPIVIYRRKPDFKRYSKPIPGERVQMDTCKIAPNLYQYTAIDDCTRYRVLRLYKRRSATNTIDFVESVIEEMPFPIQRFQTDRGTEFFAEKVQKLLMRYKIKFRPNKPASPHLNGKVERSQKTDKAEFYATVDLESEDIHEQLSEWQHYYNWERPHSAHNGNTPIERYFEVSEQTPFSDEIEGFYQADHERVQLSNYRRDLEIAKLKRSL</sequence>
<proteinExistence type="predicted"/>
<dbReference type="SUPFAM" id="SSF46689">
    <property type="entry name" value="Homeodomain-like"/>
    <property type="match status" value="1"/>
</dbReference>
<evidence type="ECO:0000313" key="2">
    <source>
        <dbReference type="EMBL" id="RZQ53085.1"/>
    </source>
</evidence>
<dbReference type="PROSITE" id="PS50994">
    <property type="entry name" value="INTEGRASE"/>
    <property type="match status" value="1"/>
</dbReference>
<name>A0A4Q7IMZ4_9GAMM</name>
<dbReference type="InterPro" id="IPR036397">
    <property type="entry name" value="RNaseH_sf"/>
</dbReference>
<protein>
    <submittedName>
        <fullName evidence="2">IS481 family transposase</fullName>
    </submittedName>
</protein>
<reference evidence="2 3" key="1">
    <citation type="submission" date="2018-01" db="EMBL/GenBank/DDBJ databases">
        <title>Co-occurrence of chitin degradation, pigmentation and bioactivity in marine Pseudoalteromonas.</title>
        <authorList>
            <person name="Paulsen S."/>
            <person name="Gram L."/>
            <person name="Machado H."/>
        </authorList>
    </citation>
    <scope>NUCLEOTIDE SEQUENCE [LARGE SCALE GENOMIC DNA]</scope>
    <source>
        <strain evidence="2 3">S3898</strain>
    </source>
</reference>
<dbReference type="PANTHER" id="PTHR35004">
    <property type="entry name" value="TRANSPOSASE RV3428C-RELATED"/>
    <property type="match status" value="1"/>
</dbReference>
<dbReference type="Pfam" id="PF13518">
    <property type="entry name" value="HTH_28"/>
    <property type="match status" value="1"/>
</dbReference>
<dbReference type="SUPFAM" id="SSF53098">
    <property type="entry name" value="Ribonuclease H-like"/>
    <property type="match status" value="1"/>
</dbReference>
<dbReference type="EMBL" id="PPSX01000036">
    <property type="protein sequence ID" value="RZQ53085.1"/>
    <property type="molecule type" value="Genomic_DNA"/>
</dbReference>
<dbReference type="Gene3D" id="3.30.420.10">
    <property type="entry name" value="Ribonuclease H-like superfamily/Ribonuclease H"/>
    <property type="match status" value="1"/>
</dbReference>
<comment type="caution">
    <text evidence="2">The sequence shown here is derived from an EMBL/GenBank/DDBJ whole genome shotgun (WGS) entry which is preliminary data.</text>
</comment>
<dbReference type="InterPro" id="IPR001584">
    <property type="entry name" value="Integrase_cat-core"/>
</dbReference>
<feature type="domain" description="Integrase catalytic" evidence="1">
    <location>
        <begin position="129"/>
        <end position="285"/>
    </location>
</feature>
<gene>
    <name evidence="2" type="ORF">C1E23_10670</name>
</gene>
<evidence type="ECO:0000313" key="3">
    <source>
        <dbReference type="Proteomes" id="UP000291338"/>
    </source>
</evidence>
<dbReference type="InterPro" id="IPR055247">
    <property type="entry name" value="InsJ-like_HTH"/>
</dbReference>
<dbReference type="Pfam" id="PF00665">
    <property type="entry name" value="rve"/>
    <property type="match status" value="1"/>
</dbReference>
<dbReference type="RefSeq" id="WP_130255548.1">
    <property type="nucleotide sequence ID" value="NZ_PPSX01000036.1"/>
</dbReference>
<organism evidence="2 3">
    <name type="scientific">Pseudoalteromonas phenolica</name>
    <dbReference type="NCBI Taxonomy" id="161398"/>
    <lineage>
        <taxon>Bacteria</taxon>
        <taxon>Pseudomonadati</taxon>
        <taxon>Pseudomonadota</taxon>
        <taxon>Gammaproteobacteria</taxon>
        <taxon>Alteromonadales</taxon>
        <taxon>Pseudoalteromonadaceae</taxon>
        <taxon>Pseudoalteromonas</taxon>
    </lineage>
</organism>
<dbReference type="GO" id="GO:0015074">
    <property type="term" value="P:DNA integration"/>
    <property type="evidence" value="ECO:0007669"/>
    <property type="project" value="InterPro"/>
</dbReference>
<dbReference type="InterPro" id="IPR012337">
    <property type="entry name" value="RNaseH-like_sf"/>
</dbReference>
<dbReference type="InterPro" id="IPR009057">
    <property type="entry name" value="Homeodomain-like_sf"/>
</dbReference>
<dbReference type="NCBIfam" id="NF033577">
    <property type="entry name" value="transpos_IS481"/>
    <property type="match status" value="1"/>
</dbReference>
<dbReference type="GO" id="GO:0003676">
    <property type="term" value="F:nucleic acid binding"/>
    <property type="evidence" value="ECO:0007669"/>
    <property type="project" value="InterPro"/>
</dbReference>
<dbReference type="AlphaFoldDB" id="A0A4Q7IMZ4"/>
<accession>A0A4Q7IMZ4</accession>